<dbReference type="AlphaFoldDB" id="A0A401RMI4"/>
<protein>
    <submittedName>
        <fullName evidence="2">Uncharacterized protein</fullName>
    </submittedName>
</protein>
<feature type="compositionally biased region" description="Basic and acidic residues" evidence="1">
    <location>
        <begin position="114"/>
        <end position="125"/>
    </location>
</feature>
<name>A0A401RMI4_CHIPU</name>
<dbReference type="EMBL" id="BEZZ01004897">
    <property type="protein sequence ID" value="GCC19362.1"/>
    <property type="molecule type" value="Genomic_DNA"/>
</dbReference>
<feature type="region of interest" description="Disordered" evidence="1">
    <location>
        <begin position="21"/>
        <end position="125"/>
    </location>
</feature>
<dbReference type="Proteomes" id="UP000287033">
    <property type="component" value="Unassembled WGS sequence"/>
</dbReference>
<proteinExistence type="predicted"/>
<comment type="caution">
    <text evidence="2">The sequence shown here is derived from an EMBL/GenBank/DDBJ whole genome shotgun (WGS) entry which is preliminary data.</text>
</comment>
<sequence length="125" mass="13542">MSKSGRLCCVRVVGVRKAKPGVTWEDGRPGRVGSARDGGTDERLDPVRGILTAVGKNEGRPRSNLPNPDTDGGEPVRFSANTLDAPRGRHRAEGQRVPKKTTREKKNGSGGTRLGHDQTEQSRFQ</sequence>
<accession>A0A401RMI4</accession>
<keyword evidence="3" id="KW-1185">Reference proteome</keyword>
<reference evidence="2 3" key="1">
    <citation type="journal article" date="2018" name="Nat. Ecol. Evol.">
        <title>Shark genomes provide insights into elasmobranch evolution and the origin of vertebrates.</title>
        <authorList>
            <person name="Hara Y"/>
            <person name="Yamaguchi K"/>
            <person name="Onimaru K"/>
            <person name="Kadota M"/>
            <person name="Koyanagi M"/>
            <person name="Keeley SD"/>
            <person name="Tatsumi K"/>
            <person name="Tanaka K"/>
            <person name="Motone F"/>
            <person name="Kageyama Y"/>
            <person name="Nozu R"/>
            <person name="Adachi N"/>
            <person name="Nishimura O"/>
            <person name="Nakagawa R"/>
            <person name="Tanegashima C"/>
            <person name="Kiyatake I"/>
            <person name="Matsumoto R"/>
            <person name="Murakumo K"/>
            <person name="Nishida K"/>
            <person name="Terakita A"/>
            <person name="Kuratani S"/>
            <person name="Sato K"/>
            <person name="Hyodo S Kuraku.S."/>
        </authorList>
    </citation>
    <scope>NUCLEOTIDE SEQUENCE [LARGE SCALE GENOMIC DNA]</scope>
</reference>
<gene>
    <name evidence="2" type="ORF">chiPu_0021814</name>
</gene>
<evidence type="ECO:0000313" key="3">
    <source>
        <dbReference type="Proteomes" id="UP000287033"/>
    </source>
</evidence>
<organism evidence="2 3">
    <name type="scientific">Chiloscyllium punctatum</name>
    <name type="common">Brownbanded bambooshark</name>
    <name type="synonym">Hemiscyllium punctatum</name>
    <dbReference type="NCBI Taxonomy" id="137246"/>
    <lineage>
        <taxon>Eukaryota</taxon>
        <taxon>Metazoa</taxon>
        <taxon>Chordata</taxon>
        <taxon>Craniata</taxon>
        <taxon>Vertebrata</taxon>
        <taxon>Chondrichthyes</taxon>
        <taxon>Elasmobranchii</taxon>
        <taxon>Galeomorphii</taxon>
        <taxon>Galeoidea</taxon>
        <taxon>Orectolobiformes</taxon>
        <taxon>Hemiscylliidae</taxon>
        <taxon>Chiloscyllium</taxon>
    </lineage>
</organism>
<evidence type="ECO:0000313" key="2">
    <source>
        <dbReference type="EMBL" id="GCC19362.1"/>
    </source>
</evidence>
<evidence type="ECO:0000256" key="1">
    <source>
        <dbReference type="SAM" id="MobiDB-lite"/>
    </source>
</evidence>